<sequence length="121" mass="13810">MDDVEVMRAMRLRLTHRKFRIIIGLQTLMSVLIILWIAYAVASHTTSMGAMTCWMSDWFILVSLLVIVINIASIFVTVKKYKSVLRFLEDPATHPDLIINNEMSSYDTAKPASLLYKKAAM</sequence>
<reference evidence="1" key="1">
    <citation type="submission" date="2022-07" db="EMBL/GenBank/DDBJ databases">
        <title>Phylogenomic reconstructions and comparative analyses of Kickxellomycotina fungi.</title>
        <authorList>
            <person name="Reynolds N.K."/>
            <person name="Stajich J.E."/>
            <person name="Barry K."/>
            <person name="Grigoriev I.V."/>
            <person name="Crous P."/>
            <person name="Smith M.E."/>
        </authorList>
    </citation>
    <scope>NUCLEOTIDE SEQUENCE</scope>
    <source>
        <strain evidence="1">Benny 63K</strain>
    </source>
</reference>
<proteinExistence type="predicted"/>
<dbReference type="EMBL" id="JANBPG010000119">
    <property type="protein sequence ID" value="KAJ1899869.1"/>
    <property type="molecule type" value="Genomic_DNA"/>
</dbReference>
<dbReference type="Proteomes" id="UP001150581">
    <property type="component" value="Unassembled WGS sequence"/>
</dbReference>
<gene>
    <name evidence="1" type="ORF">LPJ66_001844</name>
</gene>
<accession>A0ACC1IS92</accession>
<protein>
    <submittedName>
        <fullName evidence="1">Uncharacterized protein</fullName>
    </submittedName>
</protein>
<comment type="caution">
    <text evidence="1">The sequence shown here is derived from an EMBL/GenBank/DDBJ whole genome shotgun (WGS) entry which is preliminary data.</text>
</comment>
<evidence type="ECO:0000313" key="1">
    <source>
        <dbReference type="EMBL" id="KAJ1899869.1"/>
    </source>
</evidence>
<organism evidence="1 2">
    <name type="scientific">Kickxella alabastrina</name>
    <dbReference type="NCBI Taxonomy" id="61397"/>
    <lineage>
        <taxon>Eukaryota</taxon>
        <taxon>Fungi</taxon>
        <taxon>Fungi incertae sedis</taxon>
        <taxon>Zoopagomycota</taxon>
        <taxon>Kickxellomycotina</taxon>
        <taxon>Kickxellomycetes</taxon>
        <taxon>Kickxellales</taxon>
        <taxon>Kickxellaceae</taxon>
        <taxon>Kickxella</taxon>
    </lineage>
</organism>
<evidence type="ECO:0000313" key="2">
    <source>
        <dbReference type="Proteomes" id="UP001150581"/>
    </source>
</evidence>
<keyword evidence="2" id="KW-1185">Reference proteome</keyword>
<name>A0ACC1IS92_9FUNG</name>